<dbReference type="Proteomes" id="UP001632037">
    <property type="component" value="Unassembled WGS sequence"/>
</dbReference>
<organism evidence="1 2">
    <name type="scientific">Phytophthora oleae</name>
    <dbReference type="NCBI Taxonomy" id="2107226"/>
    <lineage>
        <taxon>Eukaryota</taxon>
        <taxon>Sar</taxon>
        <taxon>Stramenopiles</taxon>
        <taxon>Oomycota</taxon>
        <taxon>Peronosporomycetes</taxon>
        <taxon>Peronosporales</taxon>
        <taxon>Peronosporaceae</taxon>
        <taxon>Phytophthora</taxon>
    </lineage>
</organism>
<reference evidence="1 2" key="1">
    <citation type="submission" date="2024-09" db="EMBL/GenBank/DDBJ databases">
        <title>Genome sequencing and assembly of Phytophthora oleae, isolate VK10A, causative agent of rot of olive drupes.</title>
        <authorList>
            <person name="Conti Taguali S."/>
            <person name="Riolo M."/>
            <person name="La Spada F."/>
            <person name="Cacciola S.O."/>
            <person name="Dionisio G."/>
        </authorList>
    </citation>
    <scope>NUCLEOTIDE SEQUENCE [LARGE SCALE GENOMIC DNA]</scope>
    <source>
        <strain evidence="1 2">VK10A</strain>
    </source>
</reference>
<sequence>MVKSNPVLEMIVHGDPVRLILTTDLDGILVCEDANTSRRDWLMTDSEFDNARKRLRYELHWVSPEIKECDVQTPALGYSGRVNVGFFRLDNQELQMAAVAYYLGSLDADGFIGAGFTFHPGQSPLSETFQQTAEDSHSYLSHDQSKKNVPVFIISNEIEVAKSIDEGQVDSYVWSEPFVPLGDSSDVASNSQGISFPSTNAADLLPVT</sequence>
<dbReference type="EMBL" id="JBIMZQ010000008">
    <property type="protein sequence ID" value="KAL3669679.1"/>
    <property type="molecule type" value="Genomic_DNA"/>
</dbReference>
<dbReference type="AlphaFoldDB" id="A0ABD3FXJ3"/>
<gene>
    <name evidence="1" type="ORF">V7S43_005061</name>
</gene>
<name>A0ABD3FXJ3_9STRA</name>
<proteinExistence type="predicted"/>
<evidence type="ECO:0000313" key="1">
    <source>
        <dbReference type="EMBL" id="KAL3669679.1"/>
    </source>
</evidence>
<evidence type="ECO:0000313" key="2">
    <source>
        <dbReference type="Proteomes" id="UP001632037"/>
    </source>
</evidence>
<protein>
    <submittedName>
        <fullName evidence="1">Uncharacterized protein</fullName>
    </submittedName>
</protein>
<accession>A0ABD3FXJ3</accession>
<comment type="caution">
    <text evidence="1">The sequence shown here is derived from an EMBL/GenBank/DDBJ whole genome shotgun (WGS) entry which is preliminary data.</text>
</comment>
<keyword evidence="2" id="KW-1185">Reference proteome</keyword>